<dbReference type="PRINTS" id="PR00411">
    <property type="entry name" value="PNDRDTASEI"/>
</dbReference>
<evidence type="ECO:0000313" key="3">
    <source>
        <dbReference type="Proteomes" id="UP000655410"/>
    </source>
</evidence>
<dbReference type="Proteomes" id="UP000655410">
    <property type="component" value="Unassembled WGS sequence"/>
</dbReference>
<reference evidence="3" key="1">
    <citation type="journal article" date="2019" name="Int. J. Syst. Evol. Microbiol.">
        <title>The Global Catalogue of Microorganisms (GCM) 10K type strain sequencing project: providing services to taxonomists for standard genome sequencing and annotation.</title>
        <authorList>
            <consortium name="The Broad Institute Genomics Platform"/>
            <consortium name="The Broad Institute Genome Sequencing Center for Infectious Disease"/>
            <person name="Wu L."/>
            <person name="Ma J."/>
        </authorList>
    </citation>
    <scope>NUCLEOTIDE SEQUENCE [LARGE SCALE GENOMIC DNA]</scope>
    <source>
        <strain evidence="3">CGMCC 4.7371</strain>
    </source>
</reference>
<dbReference type="RefSeq" id="WP_188785434.1">
    <property type="nucleotide sequence ID" value="NZ_BMNI01000019.1"/>
</dbReference>
<protein>
    <submittedName>
        <fullName evidence="2">Monooxygenase</fullName>
    </submittedName>
</protein>
<dbReference type="SUPFAM" id="SSF51905">
    <property type="entry name" value="FAD/NAD(P)-binding domain"/>
    <property type="match status" value="2"/>
</dbReference>
<dbReference type="GO" id="GO:0004497">
    <property type="term" value="F:monooxygenase activity"/>
    <property type="evidence" value="ECO:0007669"/>
    <property type="project" value="UniProtKB-KW"/>
</dbReference>
<comment type="caution">
    <text evidence="2">The sequence shown here is derived from an EMBL/GenBank/DDBJ whole genome shotgun (WGS) entry which is preliminary data.</text>
</comment>
<dbReference type="InterPro" id="IPR023753">
    <property type="entry name" value="FAD/NAD-binding_dom"/>
</dbReference>
<dbReference type="PANTHER" id="PTHR42877">
    <property type="entry name" value="L-ORNITHINE N(5)-MONOOXYGENASE-RELATED"/>
    <property type="match status" value="1"/>
</dbReference>
<dbReference type="InterPro" id="IPR051209">
    <property type="entry name" value="FAD-bind_Monooxygenase_sf"/>
</dbReference>
<keyword evidence="3" id="KW-1185">Reference proteome</keyword>
<keyword evidence="2" id="KW-0560">Oxidoreductase</keyword>
<dbReference type="InterPro" id="IPR036188">
    <property type="entry name" value="FAD/NAD-bd_sf"/>
</dbReference>
<dbReference type="PRINTS" id="PR00368">
    <property type="entry name" value="FADPNR"/>
</dbReference>
<evidence type="ECO:0000259" key="1">
    <source>
        <dbReference type="Pfam" id="PF07992"/>
    </source>
</evidence>
<sequence>MTARVIIIGAGFGGIAAAIELKRGGHDAVLLLEKGDEVGGVWRDNTYPGAACDVPSPFYSYSFEPHPGWPRRYAGQPQILDYLIKVTDKYDVRRHVRFGAEVVACSWDDASRKWTVRLASGDELECDVLIPALGQLSRPSYPQINGRETFSGPAFHSARWDHDVNLDGKKVAVIGTGASAIQFVPAIQPLVASLTIFQRTPPYIVPRWDAEYGPRHQTLFRRVPQVQAGERLGWFAYLEVATTAFVYSSLLARAFTALARRHTRRQTAAVPGLFEKVWPDYPVGCKRALLSDTYLPALTQRNVQLVTDPIDHIGASGIRTAEGWHEADVIIYGTGFAATDFLVPMDVTGRDGLSLEKAWAEGAHAYFGLTVPGFPNLLIMYGPNTNTGGGSIVYFLETQARYIRAYVDQVASAGSALDLKPEVDAAFDAEIQRRLDDSVWTRCSSWYRAASGRITANWPGLSAEYRRRARFRPDDYLAI</sequence>
<name>A0ABQ2NF79_9ACTN</name>
<accession>A0ABQ2NF79</accession>
<dbReference type="PANTHER" id="PTHR42877:SF4">
    <property type="entry name" value="FAD_NAD(P)-BINDING DOMAIN-CONTAINING PROTEIN-RELATED"/>
    <property type="match status" value="1"/>
</dbReference>
<dbReference type="Pfam" id="PF07992">
    <property type="entry name" value="Pyr_redox_2"/>
    <property type="match status" value="1"/>
</dbReference>
<keyword evidence="2" id="KW-0503">Monooxygenase</keyword>
<dbReference type="Gene3D" id="3.50.50.60">
    <property type="entry name" value="FAD/NAD(P)-binding domain"/>
    <property type="match status" value="3"/>
</dbReference>
<gene>
    <name evidence="2" type="ORF">GCM10011584_35040</name>
</gene>
<dbReference type="EMBL" id="BMNI01000019">
    <property type="protein sequence ID" value="GGO94309.1"/>
    <property type="molecule type" value="Genomic_DNA"/>
</dbReference>
<organism evidence="2 3">
    <name type="scientific">Nocardioides phosphati</name>
    <dbReference type="NCBI Taxonomy" id="1867775"/>
    <lineage>
        <taxon>Bacteria</taxon>
        <taxon>Bacillati</taxon>
        <taxon>Actinomycetota</taxon>
        <taxon>Actinomycetes</taxon>
        <taxon>Propionibacteriales</taxon>
        <taxon>Nocardioidaceae</taxon>
        <taxon>Nocardioides</taxon>
    </lineage>
</organism>
<evidence type="ECO:0000313" key="2">
    <source>
        <dbReference type="EMBL" id="GGO94309.1"/>
    </source>
</evidence>
<proteinExistence type="predicted"/>
<feature type="domain" description="FAD/NAD(P)-binding" evidence="1">
    <location>
        <begin position="4"/>
        <end position="214"/>
    </location>
</feature>